<proteinExistence type="predicted"/>
<dbReference type="Proteomes" id="UP000316580">
    <property type="component" value="Unassembled WGS sequence"/>
</dbReference>
<comment type="caution">
    <text evidence="2">The sequence shown here is derived from an EMBL/GenBank/DDBJ whole genome shotgun (WGS) entry which is preliminary data.</text>
</comment>
<reference evidence="2 3" key="1">
    <citation type="submission" date="2019-05" db="EMBL/GenBank/DDBJ databases">
        <title>Novel genomic isolates of S.pyogenes and S.dysgalactiae subsp. equisimilis associated to necrotising fasciitis (NSTI).</title>
        <authorList>
            <person name="Barrantes I."/>
        </authorList>
    </citation>
    <scope>NUCLEOTIDE SEQUENCE [LARGE SCALE GENOMIC DNA]</scope>
    <source>
        <strain evidence="2 3">SPY6028</strain>
    </source>
</reference>
<accession>A0A660A8C7</accession>
<evidence type="ECO:0000256" key="1">
    <source>
        <dbReference type="SAM" id="MobiDB-lite"/>
    </source>
</evidence>
<feature type="non-terminal residue" evidence="2">
    <location>
        <position position="24"/>
    </location>
</feature>
<feature type="compositionally biased region" description="Polar residues" evidence="1">
    <location>
        <begin position="1"/>
        <end position="18"/>
    </location>
</feature>
<feature type="region of interest" description="Disordered" evidence="1">
    <location>
        <begin position="1"/>
        <end position="24"/>
    </location>
</feature>
<evidence type="ECO:0000313" key="3">
    <source>
        <dbReference type="Proteomes" id="UP000316580"/>
    </source>
</evidence>
<dbReference type="EMBL" id="VCID01000199">
    <property type="protein sequence ID" value="TNY48570.1"/>
    <property type="molecule type" value="Genomic_DNA"/>
</dbReference>
<dbReference type="AlphaFoldDB" id="A0A660A8C7"/>
<protein>
    <submittedName>
        <fullName evidence="2">TetR/AcrR family transcriptional regulator</fullName>
    </submittedName>
</protein>
<evidence type="ECO:0000313" key="2">
    <source>
        <dbReference type="EMBL" id="TNY48570.1"/>
    </source>
</evidence>
<organism evidence="2 3">
    <name type="scientific">Streptococcus pyogenes</name>
    <dbReference type="NCBI Taxonomy" id="1314"/>
    <lineage>
        <taxon>Bacteria</taxon>
        <taxon>Bacillati</taxon>
        <taxon>Bacillota</taxon>
        <taxon>Bacilli</taxon>
        <taxon>Lactobacillales</taxon>
        <taxon>Streptococcaceae</taxon>
        <taxon>Streptococcus</taxon>
    </lineage>
</organism>
<sequence>MTKIASSKKSLQNLTQFNKETRRI</sequence>
<name>A0A660A8C7_STRPY</name>
<gene>
    <name evidence="2" type="ORF">FGO82_00845</name>
</gene>